<evidence type="ECO:0000313" key="1">
    <source>
        <dbReference type="EMBL" id="WBM80513.1"/>
    </source>
</evidence>
<keyword evidence="2" id="KW-1185">Reference proteome</keyword>
<evidence type="ECO:0008006" key="3">
    <source>
        <dbReference type="Google" id="ProtNLM"/>
    </source>
</evidence>
<gene>
    <name evidence="1" type="ORF">KIV56_03375</name>
</gene>
<proteinExistence type="predicted"/>
<protein>
    <recommendedName>
        <fullName evidence="3">Fe-S oxidoreductase</fullName>
    </recommendedName>
</protein>
<dbReference type="EMBL" id="CP075584">
    <property type="protein sequence ID" value="WBM80513.1"/>
    <property type="molecule type" value="Genomic_DNA"/>
</dbReference>
<name>A0ABY7NG37_9MICO</name>
<sequence>MQVGTRWPFGGTAPSGLPEVVLLAVSTVEEDLTVAPKDGTDAWRWTLTWLEAKPVIDELDDGTVIRYDPVDDSATITQPSIEVEDDEDWI</sequence>
<reference evidence="1 2" key="1">
    <citation type="submission" date="2021-05" db="EMBL/GenBank/DDBJ databases">
        <authorList>
            <person name="Kumar R."/>
            <person name="Kumar A."/>
            <person name="Mukhia S."/>
        </authorList>
    </citation>
    <scope>NUCLEOTIDE SEQUENCE [LARGE SCALE GENOMIC DNA]</scope>
    <source>
        <strain evidence="1 2">ERMR7:08</strain>
    </source>
</reference>
<dbReference type="RefSeq" id="WP_281535170.1">
    <property type="nucleotide sequence ID" value="NZ_CP075584.1"/>
</dbReference>
<evidence type="ECO:0000313" key="2">
    <source>
        <dbReference type="Proteomes" id="UP001212421"/>
    </source>
</evidence>
<accession>A0ABY7NG37</accession>
<organism evidence="1 2">
    <name type="scientific">Cryobacterium breve</name>
    <dbReference type="NCBI Taxonomy" id="1259258"/>
    <lineage>
        <taxon>Bacteria</taxon>
        <taxon>Bacillati</taxon>
        <taxon>Actinomycetota</taxon>
        <taxon>Actinomycetes</taxon>
        <taxon>Micrococcales</taxon>
        <taxon>Microbacteriaceae</taxon>
        <taxon>Cryobacterium</taxon>
    </lineage>
</organism>
<dbReference type="Proteomes" id="UP001212421">
    <property type="component" value="Chromosome"/>
</dbReference>